<proteinExistence type="predicted"/>
<dbReference type="Proteomes" id="UP000316621">
    <property type="component" value="Chromosome 8"/>
</dbReference>
<organism evidence="1 2">
    <name type="scientific">Papaver somniferum</name>
    <name type="common">Opium poppy</name>
    <dbReference type="NCBI Taxonomy" id="3469"/>
    <lineage>
        <taxon>Eukaryota</taxon>
        <taxon>Viridiplantae</taxon>
        <taxon>Streptophyta</taxon>
        <taxon>Embryophyta</taxon>
        <taxon>Tracheophyta</taxon>
        <taxon>Spermatophyta</taxon>
        <taxon>Magnoliopsida</taxon>
        <taxon>Ranunculales</taxon>
        <taxon>Papaveraceae</taxon>
        <taxon>Papaveroideae</taxon>
        <taxon>Papaver</taxon>
    </lineage>
</organism>
<reference evidence="1 2" key="1">
    <citation type="journal article" date="2018" name="Science">
        <title>The opium poppy genome and morphinan production.</title>
        <authorList>
            <person name="Guo L."/>
            <person name="Winzer T."/>
            <person name="Yang X."/>
            <person name="Li Y."/>
            <person name="Ning Z."/>
            <person name="He Z."/>
            <person name="Teodor R."/>
            <person name="Lu Y."/>
            <person name="Bowser T.A."/>
            <person name="Graham I.A."/>
            <person name="Ye K."/>
        </authorList>
    </citation>
    <scope>NUCLEOTIDE SEQUENCE [LARGE SCALE GENOMIC DNA]</scope>
    <source>
        <strain evidence="2">cv. HN1</strain>
        <tissue evidence="1">Leaves</tissue>
    </source>
</reference>
<dbReference type="Gramene" id="RZC73114">
    <property type="protein sequence ID" value="RZC73114"/>
    <property type="gene ID" value="C5167_048594"/>
</dbReference>
<keyword evidence="2" id="KW-1185">Reference proteome</keyword>
<evidence type="ECO:0000313" key="2">
    <source>
        <dbReference type="Proteomes" id="UP000316621"/>
    </source>
</evidence>
<name>A0A4Y7KIE0_PAPSO</name>
<dbReference type="AlphaFoldDB" id="A0A4Y7KIE0"/>
<evidence type="ECO:0000313" key="1">
    <source>
        <dbReference type="EMBL" id="RZC73114.1"/>
    </source>
</evidence>
<sequence>MSRCWVVKLNWMHLMPQRRVQSYKPPKSVLLTLMFR</sequence>
<protein>
    <submittedName>
        <fullName evidence="1">Uncharacterized protein</fullName>
    </submittedName>
</protein>
<accession>A0A4Y7KIE0</accession>
<gene>
    <name evidence="1" type="ORF">C5167_048594</name>
</gene>
<dbReference type="EMBL" id="CM010722">
    <property type="protein sequence ID" value="RZC73114.1"/>
    <property type="molecule type" value="Genomic_DNA"/>
</dbReference>